<dbReference type="InterPro" id="IPR029032">
    <property type="entry name" value="AhpD-like"/>
</dbReference>
<evidence type="ECO:0000313" key="2">
    <source>
        <dbReference type="Proteomes" id="UP000190092"/>
    </source>
</evidence>
<sequence length="197" mass="21125">MTDVINLLAGIEAGSALDKARDNRPEARKHAQASYEALFAPKTPGTFSLQERFAVAAFVAGLHGKAETKEYYVEKLTGTGASPELLVAVASEVFESHTHGPYGHYPTGPLTIENSDGLKYAVTVTARHVLGQRLATAFEHAHMLVFHPRDAAPPSLQAMLDAGWSTTDVVTLSQLVSFLAFQIRVVAGLKVLNARSA</sequence>
<dbReference type="STRING" id="225324.SAMN02745126_03635"/>
<evidence type="ECO:0000313" key="1">
    <source>
        <dbReference type="EMBL" id="SKA11715.1"/>
    </source>
</evidence>
<organism evidence="1 2">
    <name type="scientific">Enhydrobacter aerosaccus</name>
    <dbReference type="NCBI Taxonomy" id="225324"/>
    <lineage>
        <taxon>Bacteria</taxon>
        <taxon>Pseudomonadati</taxon>
        <taxon>Pseudomonadota</taxon>
        <taxon>Alphaproteobacteria</taxon>
        <taxon>Hyphomicrobiales</taxon>
        <taxon>Enhydrobacter</taxon>
    </lineage>
</organism>
<keyword evidence="2" id="KW-1185">Reference proteome</keyword>
<dbReference type="Gene3D" id="1.20.1290.10">
    <property type="entry name" value="AhpD-like"/>
    <property type="match status" value="1"/>
</dbReference>
<name>A0A1T4R6Z6_9HYPH</name>
<dbReference type="Proteomes" id="UP000190092">
    <property type="component" value="Unassembled WGS sequence"/>
</dbReference>
<gene>
    <name evidence="1" type="ORF">SAMN02745126_03635</name>
</gene>
<dbReference type="EMBL" id="FUWJ01000004">
    <property type="protein sequence ID" value="SKA11715.1"/>
    <property type="molecule type" value="Genomic_DNA"/>
</dbReference>
<dbReference type="OrthoDB" id="8718286at2"/>
<dbReference type="NCBIfam" id="TIGR04029">
    <property type="entry name" value="CMD_Avi_7170"/>
    <property type="match status" value="1"/>
</dbReference>
<dbReference type="InterPro" id="IPR023982">
    <property type="entry name" value="CHP04029_CMD-like"/>
</dbReference>
<dbReference type="RefSeq" id="WP_085935318.1">
    <property type="nucleotide sequence ID" value="NZ_FUWJ01000004.1"/>
</dbReference>
<dbReference type="AlphaFoldDB" id="A0A1T4R6Z6"/>
<accession>A0A1T4R6Z6</accession>
<dbReference type="SUPFAM" id="SSF69118">
    <property type="entry name" value="AhpD-like"/>
    <property type="match status" value="1"/>
</dbReference>
<protein>
    <submittedName>
        <fullName evidence="1">CMD domain protein, Avi_7170 family</fullName>
    </submittedName>
</protein>
<reference evidence="2" key="1">
    <citation type="submission" date="2017-02" db="EMBL/GenBank/DDBJ databases">
        <authorList>
            <person name="Varghese N."/>
            <person name="Submissions S."/>
        </authorList>
    </citation>
    <scope>NUCLEOTIDE SEQUENCE [LARGE SCALE GENOMIC DNA]</scope>
    <source>
        <strain evidence="2">ATCC 27094</strain>
    </source>
</reference>
<proteinExistence type="predicted"/>